<dbReference type="Gene3D" id="3.90.79.10">
    <property type="entry name" value="Nucleoside Triphosphate Pyrophosphohydrolase"/>
    <property type="match status" value="1"/>
</dbReference>
<organism evidence="1 2">
    <name type="scientific">Streptomyces marianii</name>
    <dbReference type="NCBI Taxonomy" id="1817406"/>
    <lineage>
        <taxon>Bacteria</taxon>
        <taxon>Bacillati</taxon>
        <taxon>Actinomycetota</taxon>
        <taxon>Actinomycetes</taxon>
        <taxon>Kitasatosporales</taxon>
        <taxon>Streptomycetaceae</taxon>
        <taxon>Streptomyces</taxon>
    </lineage>
</organism>
<comment type="caution">
    <text evidence="1">The sequence shown here is derived from an EMBL/GenBank/DDBJ whole genome shotgun (WGS) entry which is preliminary data.</text>
</comment>
<evidence type="ECO:0000313" key="1">
    <source>
        <dbReference type="EMBL" id="TLQ46359.1"/>
    </source>
</evidence>
<dbReference type="RefSeq" id="WP_138055676.1">
    <property type="nucleotide sequence ID" value="NZ_VAWE01000001.1"/>
</dbReference>
<dbReference type="EMBL" id="VAWE01000001">
    <property type="protein sequence ID" value="TLQ46359.1"/>
    <property type="molecule type" value="Genomic_DNA"/>
</dbReference>
<dbReference type="AlphaFoldDB" id="A0A5R9EBY4"/>
<dbReference type="Proteomes" id="UP000305921">
    <property type="component" value="Unassembled WGS sequence"/>
</dbReference>
<evidence type="ECO:0000313" key="2">
    <source>
        <dbReference type="Proteomes" id="UP000305921"/>
    </source>
</evidence>
<reference evidence="1 2" key="1">
    <citation type="submission" date="2019-05" db="EMBL/GenBank/DDBJ databases">
        <title>Streptomyces marianii sp. nov., a novel marine actinomycete from southern coast of India.</title>
        <authorList>
            <person name="Iniyan A.M."/>
            <person name="Wink J."/>
            <person name="Ramprasad E."/>
            <person name="Ramana C.V."/>
            <person name="Bunk B."/>
            <person name="Sproer C."/>
            <person name="Joseph F.-J.R.S."/>
            <person name="Vincent S.G.P."/>
        </authorList>
    </citation>
    <scope>NUCLEOTIDE SEQUENCE [LARGE SCALE GENOMIC DNA]</scope>
    <source>
        <strain evidence="1 2">ICN19</strain>
    </source>
</reference>
<accession>A0A5R9EBY4</accession>
<sequence>MTHPPPPRTAALRPVLIDPPRRRFLLHPAVINGRACWSVPMVRMRPGDTCRRAAVRHLRRNLGLPPLRIAPVIGRIRATGADGPERFVVLVAPALAWPADVRVLLHPDARWWTVAQIRASQTPLDPPPLIDLIDGYWDGWLPDGPITLGD</sequence>
<dbReference type="InterPro" id="IPR015797">
    <property type="entry name" value="NUDIX_hydrolase-like_dom_sf"/>
</dbReference>
<keyword evidence="2" id="KW-1185">Reference proteome</keyword>
<dbReference type="OrthoDB" id="4224064at2"/>
<gene>
    <name evidence="1" type="ORF">FEF34_28255</name>
</gene>
<name>A0A5R9EBY4_9ACTN</name>
<proteinExistence type="predicted"/>
<evidence type="ECO:0008006" key="3">
    <source>
        <dbReference type="Google" id="ProtNLM"/>
    </source>
</evidence>
<protein>
    <recommendedName>
        <fullName evidence="3">NUDIX hydrolase</fullName>
    </recommendedName>
</protein>
<dbReference type="SUPFAM" id="SSF55811">
    <property type="entry name" value="Nudix"/>
    <property type="match status" value="1"/>
</dbReference>